<keyword evidence="2" id="KW-1185">Reference proteome</keyword>
<sequence>MRMTSQQFMDWQSKRITLLAMSGAGKTTLANKLPKSKWFHYSGDYRIGTKYLQEPILDNIKRQAMSVPFLRELLLTDSIYIRSGITVNNLAPVSSFLSKLGDPALGGLSLQEFKRRQKLHHQAEIAAMYDVPEFIHKAEDIYGYKHFINDAGGSVCELDAPDVLEKLAQETLILYIKISPDLEKTIVARAKSDPKPLYYRESFLDEKLAEFMALHQYATPEHIPPDDFVSWVFPELFRSRLPRYEAIATQYGYTLDAGDVASINNEDDFFRLVSNALAAQA</sequence>
<dbReference type="AlphaFoldDB" id="A0A1R4HGK2"/>
<organism evidence="1 2">
    <name type="scientific">Crenothrix polyspora</name>
    <dbReference type="NCBI Taxonomy" id="360316"/>
    <lineage>
        <taxon>Bacteria</taxon>
        <taxon>Pseudomonadati</taxon>
        <taxon>Pseudomonadota</taxon>
        <taxon>Gammaproteobacteria</taxon>
        <taxon>Methylococcales</taxon>
        <taxon>Crenotrichaceae</taxon>
        <taxon>Crenothrix</taxon>
    </lineage>
</organism>
<dbReference type="Gene3D" id="3.40.50.300">
    <property type="entry name" value="P-loop containing nucleotide triphosphate hydrolases"/>
    <property type="match status" value="1"/>
</dbReference>
<evidence type="ECO:0000313" key="2">
    <source>
        <dbReference type="Proteomes" id="UP000195667"/>
    </source>
</evidence>
<reference evidence="2" key="1">
    <citation type="submission" date="2017-02" db="EMBL/GenBank/DDBJ databases">
        <authorList>
            <person name="Daims H."/>
        </authorList>
    </citation>
    <scope>NUCLEOTIDE SEQUENCE [LARGE SCALE GENOMIC DNA]</scope>
</reference>
<dbReference type="EMBL" id="FUKI01000142">
    <property type="protein sequence ID" value="SJM95141.1"/>
    <property type="molecule type" value="Genomic_DNA"/>
</dbReference>
<name>A0A1R4HGK2_9GAMM</name>
<dbReference type="RefSeq" id="WP_087144659.1">
    <property type="nucleotide sequence ID" value="NZ_FUKI01000142.1"/>
</dbReference>
<gene>
    <name evidence="1" type="ORF">CRENPOLYSF1_640037</name>
</gene>
<accession>A0A1R4HGK2</accession>
<protein>
    <recommendedName>
        <fullName evidence="3">ATPase</fullName>
    </recommendedName>
</protein>
<dbReference type="OrthoDB" id="9777291at2"/>
<dbReference type="InterPro" id="IPR027417">
    <property type="entry name" value="P-loop_NTPase"/>
</dbReference>
<dbReference type="Proteomes" id="UP000195667">
    <property type="component" value="Unassembled WGS sequence"/>
</dbReference>
<evidence type="ECO:0000313" key="1">
    <source>
        <dbReference type="EMBL" id="SJM95141.1"/>
    </source>
</evidence>
<evidence type="ECO:0008006" key="3">
    <source>
        <dbReference type="Google" id="ProtNLM"/>
    </source>
</evidence>
<proteinExistence type="predicted"/>
<dbReference type="SUPFAM" id="SSF52540">
    <property type="entry name" value="P-loop containing nucleoside triphosphate hydrolases"/>
    <property type="match status" value="1"/>
</dbReference>